<organism evidence="3 4">
    <name type="scientific">Shewanella denitrificans (strain OS217 / ATCC BAA-1090 / DSM 15013)</name>
    <dbReference type="NCBI Taxonomy" id="318161"/>
    <lineage>
        <taxon>Bacteria</taxon>
        <taxon>Pseudomonadati</taxon>
        <taxon>Pseudomonadota</taxon>
        <taxon>Gammaproteobacteria</taxon>
        <taxon>Alteromonadales</taxon>
        <taxon>Shewanellaceae</taxon>
        <taxon>Shewanella</taxon>
    </lineage>
</organism>
<proteinExistence type="predicted"/>
<dbReference type="eggNOG" id="COG0179">
    <property type="taxonomic scope" value="Bacteria"/>
</dbReference>
<keyword evidence="3" id="KW-0378">Hydrolase</keyword>
<feature type="domain" description="Fumarylacetoacetase-like C-terminal" evidence="2">
    <location>
        <begin position="22"/>
        <end position="192"/>
    </location>
</feature>
<evidence type="ECO:0000313" key="3">
    <source>
        <dbReference type="EMBL" id="ABE55916.1"/>
    </source>
</evidence>
<keyword evidence="1" id="KW-0479">Metal-binding</keyword>
<dbReference type="KEGG" id="sdn:Sden_2637"/>
<dbReference type="EMBL" id="CP000302">
    <property type="protein sequence ID" value="ABE55916.1"/>
    <property type="molecule type" value="Genomic_DNA"/>
</dbReference>
<dbReference type="Proteomes" id="UP000001982">
    <property type="component" value="Chromosome"/>
</dbReference>
<dbReference type="PANTHER" id="PTHR11820:SF7">
    <property type="entry name" value="ACYLPYRUVASE FAHD1, MITOCHONDRIAL"/>
    <property type="match status" value="1"/>
</dbReference>
<sequence>MALREITLRGTHGNNEKLAPSKLICIGRNYVDHIHELGNELPDDMVVFLKPNSAISHHLIAFSQEAIHYEAELCFLVKDGTFAAVGLGLDLTKRELQGKLKSKGLPWERAKAFDGSAVFSEFVCLDAQQSLMTLPWSFEFELEGQLLQRGDSALMLYSPQQILQSISEFMTLEDGDIVMTGTPKGVGVLQAGGLYQARLWQGPLDGEKINSQTPTLSVSWQAS</sequence>
<dbReference type="InterPro" id="IPR011234">
    <property type="entry name" value="Fumarylacetoacetase-like_C"/>
</dbReference>
<evidence type="ECO:0000256" key="1">
    <source>
        <dbReference type="ARBA" id="ARBA00022723"/>
    </source>
</evidence>
<dbReference type="Pfam" id="PF01557">
    <property type="entry name" value="FAA_hydrolase"/>
    <property type="match status" value="1"/>
</dbReference>
<dbReference type="HOGENOM" id="CLU_028458_5_2_6"/>
<dbReference type="PANTHER" id="PTHR11820">
    <property type="entry name" value="ACYLPYRUVASE"/>
    <property type="match status" value="1"/>
</dbReference>
<accession>Q12KW0</accession>
<evidence type="ECO:0000313" key="4">
    <source>
        <dbReference type="Proteomes" id="UP000001982"/>
    </source>
</evidence>
<dbReference type="SUPFAM" id="SSF56529">
    <property type="entry name" value="FAH"/>
    <property type="match status" value="1"/>
</dbReference>
<dbReference type="Gene3D" id="3.90.850.10">
    <property type="entry name" value="Fumarylacetoacetase-like, C-terminal domain"/>
    <property type="match status" value="1"/>
</dbReference>
<dbReference type="AlphaFoldDB" id="Q12KW0"/>
<dbReference type="InterPro" id="IPR036663">
    <property type="entry name" value="Fumarylacetoacetase_C_sf"/>
</dbReference>
<dbReference type="GO" id="GO:0046872">
    <property type="term" value="F:metal ion binding"/>
    <property type="evidence" value="ECO:0007669"/>
    <property type="project" value="UniProtKB-KW"/>
</dbReference>
<keyword evidence="4" id="KW-1185">Reference proteome</keyword>
<dbReference type="GO" id="GO:0018773">
    <property type="term" value="F:acetylpyruvate hydrolase activity"/>
    <property type="evidence" value="ECO:0007669"/>
    <property type="project" value="TreeGrafter"/>
</dbReference>
<protein>
    <submittedName>
        <fullName evidence="3">Fumarylacetoacetate (FAA) hydrolase</fullName>
    </submittedName>
</protein>
<reference evidence="3 4" key="1">
    <citation type="submission" date="2006-03" db="EMBL/GenBank/DDBJ databases">
        <title>Complete sequence of Shewanella denitrificans OS217.</title>
        <authorList>
            <consortium name="US DOE Joint Genome Institute"/>
            <person name="Copeland A."/>
            <person name="Lucas S."/>
            <person name="Lapidus A."/>
            <person name="Barry K."/>
            <person name="Detter J.C."/>
            <person name="Glavina del Rio T."/>
            <person name="Hammon N."/>
            <person name="Israni S."/>
            <person name="Dalin E."/>
            <person name="Tice H."/>
            <person name="Pitluck S."/>
            <person name="Brettin T."/>
            <person name="Bruce D."/>
            <person name="Han C."/>
            <person name="Tapia R."/>
            <person name="Gilna P."/>
            <person name="Kiss H."/>
            <person name="Schmutz J."/>
            <person name="Larimer F."/>
            <person name="Land M."/>
            <person name="Hauser L."/>
            <person name="Kyrpides N."/>
            <person name="Lykidis A."/>
            <person name="Richardson P."/>
        </authorList>
    </citation>
    <scope>NUCLEOTIDE SEQUENCE [LARGE SCALE GENOMIC DNA]</scope>
    <source>
        <strain evidence="4">OS217 / ATCC BAA-1090 / DSM 15013</strain>
    </source>
</reference>
<gene>
    <name evidence="3" type="ordered locus">Sden_2637</name>
</gene>
<name>Q12KW0_SHEDO</name>
<dbReference type="STRING" id="318161.Sden_2637"/>
<evidence type="ECO:0000259" key="2">
    <source>
        <dbReference type="Pfam" id="PF01557"/>
    </source>
</evidence>
<dbReference type="RefSeq" id="WP_011497067.1">
    <property type="nucleotide sequence ID" value="NC_007954.1"/>
</dbReference>